<gene>
    <name evidence="2" type="ORF">SDC9_161901</name>
</gene>
<keyword evidence="1" id="KW-0812">Transmembrane</keyword>
<protein>
    <submittedName>
        <fullName evidence="2">Uncharacterized protein</fullName>
    </submittedName>
</protein>
<proteinExistence type="predicted"/>
<feature type="transmembrane region" description="Helical" evidence="1">
    <location>
        <begin position="43"/>
        <end position="64"/>
    </location>
</feature>
<keyword evidence="1" id="KW-1133">Transmembrane helix</keyword>
<keyword evidence="1" id="KW-0472">Membrane</keyword>
<dbReference type="EMBL" id="VSSQ01061213">
    <property type="protein sequence ID" value="MPN14574.1"/>
    <property type="molecule type" value="Genomic_DNA"/>
</dbReference>
<sequence length="152" mass="16962">MLLIHFSFKSSKLSSSKYEISEGLFTIISIFCLTPLVSRKSLLISTMFFPLHFICNLLLSVTFATSTASRFSLFEYFINSSTSLLSTTTAILSCDSDIASSVPSRPSYFFVTKSRSITKLSASSPIATETPPAPKSLQRFIMRLTFGLRKRR</sequence>
<evidence type="ECO:0000256" key="1">
    <source>
        <dbReference type="SAM" id="Phobius"/>
    </source>
</evidence>
<accession>A0A645FQS6</accession>
<feature type="transmembrane region" description="Helical" evidence="1">
    <location>
        <begin position="20"/>
        <end position="37"/>
    </location>
</feature>
<comment type="caution">
    <text evidence="2">The sequence shown here is derived from an EMBL/GenBank/DDBJ whole genome shotgun (WGS) entry which is preliminary data.</text>
</comment>
<organism evidence="2">
    <name type="scientific">bioreactor metagenome</name>
    <dbReference type="NCBI Taxonomy" id="1076179"/>
    <lineage>
        <taxon>unclassified sequences</taxon>
        <taxon>metagenomes</taxon>
        <taxon>ecological metagenomes</taxon>
    </lineage>
</organism>
<dbReference type="AlphaFoldDB" id="A0A645FQS6"/>
<evidence type="ECO:0000313" key="2">
    <source>
        <dbReference type="EMBL" id="MPN14574.1"/>
    </source>
</evidence>
<name>A0A645FQS6_9ZZZZ</name>
<reference evidence="2" key="1">
    <citation type="submission" date="2019-08" db="EMBL/GenBank/DDBJ databases">
        <authorList>
            <person name="Kucharzyk K."/>
            <person name="Murdoch R.W."/>
            <person name="Higgins S."/>
            <person name="Loffler F."/>
        </authorList>
    </citation>
    <scope>NUCLEOTIDE SEQUENCE</scope>
</reference>